<dbReference type="AlphaFoldDB" id="A0A0F9RVJ0"/>
<name>A0A0F9RVJ0_9ZZZZ</name>
<dbReference type="EMBL" id="LAZR01002526">
    <property type="protein sequence ID" value="KKN28906.1"/>
    <property type="molecule type" value="Genomic_DNA"/>
</dbReference>
<comment type="caution">
    <text evidence="1">The sequence shown here is derived from an EMBL/GenBank/DDBJ whole genome shotgun (WGS) entry which is preliminary data.</text>
</comment>
<protein>
    <submittedName>
        <fullName evidence="1">Uncharacterized protein</fullName>
    </submittedName>
</protein>
<proteinExistence type="predicted"/>
<sequence length="58" mass="6883">MMLAIVIVQLNSNYFWRMQLDDEDIARSAKIESLEVIEAEVKVMCQLCNCEYLIDERR</sequence>
<accession>A0A0F9RVJ0</accession>
<reference evidence="1" key="1">
    <citation type="journal article" date="2015" name="Nature">
        <title>Complex archaea that bridge the gap between prokaryotes and eukaryotes.</title>
        <authorList>
            <person name="Spang A."/>
            <person name="Saw J.H."/>
            <person name="Jorgensen S.L."/>
            <person name="Zaremba-Niedzwiedzka K."/>
            <person name="Martijn J."/>
            <person name="Lind A.E."/>
            <person name="van Eijk R."/>
            <person name="Schleper C."/>
            <person name="Guy L."/>
            <person name="Ettema T.J."/>
        </authorList>
    </citation>
    <scope>NUCLEOTIDE SEQUENCE</scope>
</reference>
<organism evidence="1">
    <name type="scientific">marine sediment metagenome</name>
    <dbReference type="NCBI Taxonomy" id="412755"/>
    <lineage>
        <taxon>unclassified sequences</taxon>
        <taxon>metagenomes</taxon>
        <taxon>ecological metagenomes</taxon>
    </lineage>
</organism>
<gene>
    <name evidence="1" type="ORF">LCGC14_0849590</name>
</gene>
<evidence type="ECO:0000313" key="1">
    <source>
        <dbReference type="EMBL" id="KKN28906.1"/>
    </source>
</evidence>